<keyword evidence="2" id="KW-1185">Reference proteome</keyword>
<reference evidence="1 2" key="1">
    <citation type="journal article" date="2015" name="Genome Announc.">
        <title>Expanding the biotechnology potential of lactobacilli through comparative genomics of 213 strains and associated genera.</title>
        <authorList>
            <person name="Sun Z."/>
            <person name="Harris H.M."/>
            <person name="McCann A."/>
            <person name="Guo C."/>
            <person name="Argimon S."/>
            <person name="Zhang W."/>
            <person name="Yang X."/>
            <person name="Jeffery I.B."/>
            <person name="Cooney J.C."/>
            <person name="Kagawa T.F."/>
            <person name="Liu W."/>
            <person name="Song Y."/>
            <person name="Salvetti E."/>
            <person name="Wrobel A."/>
            <person name="Rasinkangas P."/>
            <person name="Parkhill J."/>
            <person name="Rea M.C."/>
            <person name="O'Sullivan O."/>
            <person name="Ritari J."/>
            <person name="Douillard F.P."/>
            <person name="Paul Ross R."/>
            <person name="Yang R."/>
            <person name="Briner A.E."/>
            <person name="Felis G.E."/>
            <person name="de Vos W.M."/>
            <person name="Barrangou R."/>
            <person name="Klaenhammer T.R."/>
            <person name="Caufield P.W."/>
            <person name="Cui Y."/>
            <person name="Zhang H."/>
            <person name="O'Toole P.W."/>
        </authorList>
    </citation>
    <scope>NUCLEOTIDE SEQUENCE [LARGE SCALE GENOMIC DNA]</scope>
    <source>
        <strain evidence="1 2">DSM 16982</strain>
    </source>
</reference>
<organism evidence="1 2">
    <name type="scientific">Companilactobacillus nantensis DSM 16982</name>
    <dbReference type="NCBI Taxonomy" id="1423774"/>
    <lineage>
        <taxon>Bacteria</taxon>
        <taxon>Bacillati</taxon>
        <taxon>Bacillota</taxon>
        <taxon>Bacilli</taxon>
        <taxon>Lactobacillales</taxon>
        <taxon>Lactobacillaceae</taxon>
        <taxon>Companilactobacillus</taxon>
    </lineage>
</organism>
<comment type="caution">
    <text evidence="1">The sequence shown here is derived from an EMBL/GenBank/DDBJ whole genome shotgun (WGS) entry which is preliminary data.</text>
</comment>
<dbReference type="EMBL" id="AZFV01000002">
    <property type="protein sequence ID" value="KRM18436.1"/>
    <property type="molecule type" value="Genomic_DNA"/>
</dbReference>
<name>A0A0R1WQI2_9LACO</name>
<protein>
    <submittedName>
        <fullName evidence="1">Uncharacterized protein</fullName>
    </submittedName>
</protein>
<gene>
    <name evidence="1" type="ORF">FD31_GL000983</name>
</gene>
<dbReference type="Proteomes" id="UP000051302">
    <property type="component" value="Unassembled WGS sequence"/>
</dbReference>
<evidence type="ECO:0000313" key="1">
    <source>
        <dbReference type="EMBL" id="KRM18436.1"/>
    </source>
</evidence>
<dbReference type="AlphaFoldDB" id="A0A0R1WQI2"/>
<proteinExistence type="predicted"/>
<sequence length="52" mass="5925">MDGSQLEKQEKIIAEILVIFQNNNLTTEEALDLDDVLKRRILKNSIISNPLS</sequence>
<evidence type="ECO:0000313" key="2">
    <source>
        <dbReference type="Proteomes" id="UP000051302"/>
    </source>
</evidence>
<dbReference type="RefSeq" id="WP_157049137.1">
    <property type="nucleotide sequence ID" value="NZ_AZFV01000002.1"/>
</dbReference>
<accession>A0A0R1WQI2</accession>